<sequence length="260" mass="29294">MSNPFNAYGRYYDLLYQDKDYVAESNYIRSLVDQFAKDAKEILELGCGTAKHACLLAQSGLDVTGIERSDEMLAAGKSRIAECKATSARVRVIKGDARDARLNLQFDCVLSLFHVVSYQITNADVLALFQTAYSHLADGGIFVFDVWYGPAVLMQRPSTRVKRMENVHCDVLRIAEPTLDVNRNRVDVDYTMIVTDKTNGCVERLKETHSMRYFFTPELELIANRVGLNIIHSEQWMDGEEPSADTWGVTFIAKKGESIS</sequence>
<dbReference type="Gene3D" id="2.20.130.10">
    <property type="entry name" value="CAC2371-like domains"/>
    <property type="match status" value="1"/>
</dbReference>
<evidence type="ECO:0000259" key="2">
    <source>
        <dbReference type="Pfam" id="PF13649"/>
    </source>
</evidence>
<dbReference type="OrthoDB" id="9811589at2"/>
<gene>
    <name evidence="3" type="primary">desVI_1</name>
    <name evidence="3" type="ORF">Q31b_26280</name>
</gene>
<dbReference type="Pfam" id="PF13649">
    <property type="entry name" value="Methyltransf_25"/>
    <property type="match status" value="1"/>
</dbReference>
<dbReference type="GO" id="GO:0032259">
    <property type="term" value="P:methylation"/>
    <property type="evidence" value="ECO:0007669"/>
    <property type="project" value="UniProtKB-KW"/>
</dbReference>
<dbReference type="GO" id="GO:0008168">
    <property type="term" value="F:methyltransferase activity"/>
    <property type="evidence" value="ECO:0007669"/>
    <property type="project" value="UniProtKB-KW"/>
</dbReference>
<reference evidence="3 4" key="1">
    <citation type="submission" date="2019-02" db="EMBL/GenBank/DDBJ databases">
        <title>Deep-cultivation of Planctomycetes and their phenomic and genomic characterization uncovers novel biology.</title>
        <authorList>
            <person name="Wiegand S."/>
            <person name="Jogler M."/>
            <person name="Boedeker C."/>
            <person name="Pinto D."/>
            <person name="Vollmers J."/>
            <person name="Rivas-Marin E."/>
            <person name="Kohn T."/>
            <person name="Peeters S.H."/>
            <person name="Heuer A."/>
            <person name="Rast P."/>
            <person name="Oberbeckmann S."/>
            <person name="Bunk B."/>
            <person name="Jeske O."/>
            <person name="Meyerdierks A."/>
            <person name="Storesund J.E."/>
            <person name="Kallscheuer N."/>
            <person name="Luecker S."/>
            <person name="Lage O.M."/>
            <person name="Pohl T."/>
            <person name="Merkel B.J."/>
            <person name="Hornburger P."/>
            <person name="Mueller R.-W."/>
            <person name="Bruemmer F."/>
            <person name="Labrenz M."/>
            <person name="Spormann A.M."/>
            <person name="Op Den Camp H."/>
            <person name="Overmann J."/>
            <person name="Amann R."/>
            <person name="Jetten M.S.M."/>
            <person name="Mascher T."/>
            <person name="Medema M.H."/>
            <person name="Devos D.P."/>
            <person name="Kaster A.-K."/>
            <person name="Ovreas L."/>
            <person name="Rohde M."/>
            <person name="Galperin M.Y."/>
            <person name="Jogler C."/>
        </authorList>
    </citation>
    <scope>NUCLEOTIDE SEQUENCE [LARGE SCALE GENOMIC DNA]</scope>
    <source>
        <strain evidence="3 4">Q31b</strain>
    </source>
</reference>
<dbReference type="EC" id="2.1.1.234" evidence="3"/>
<keyword evidence="1 3" id="KW-0808">Transferase</keyword>
<evidence type="ECO:0000313" key="4">
    <source>
        <dbReference type="Proteomes" id="UP000315471"/>
    </source>
</evidence>
<evidence type="ECO:0000256" key="1">
    <source>
        <dbReference type="ARBA" id="ARBA00022679"/>
    </source>
</evidence>
<organism evidence="3 4">
    <name type="scientific">Novipirellula aureliae</name>
    <dbReference type="NCBI Taxonomy" id="2527966"/>
    <lineage>
        <taxon>Bacteria</taxon>
        <taxon>Pseudomonadati</taxon>
        <taxon>Planctomycetota</taxon>
        <taxon>Planctomycetia</taxon>
        <taxon>Pirellulales</taxon>
        <taxon>Pirellulaceae</taxon>
        <taxon>Novipirellula</taxon>
    </lineage>
</organism>
<dbReference type="CDD" id="cd02440">
    <property type="entry name" value="AdoMet_MTases"/>
    <property type="match status" value="1"/>
</dbReference>
<keyword evidence="3" id="KW-0489">Methyltransferase</keyword>
<name>A0A5C6E216_9BACT</name>
<dbReference type="SUPFAM" id="SSF53335">
    <property type="entry name" value="S-adenosyl-L-methionine-dependent methyltransferases"/>
    <property type="match status" value="1"/>
</dbReference>
<keyword evidence="4" id="KW-1185">Reference proteome</keyword>
<comment type="caution">
    <text evidence="3">The sequence shown here is derived from an EMBL/GenBank/DDBJ whole genome shotgun (WGS) entry which is preliminary data.</text>
</comment>
<dbReference type="EMBL" id="SJPY01000004">
    <property type="protein sequence ID" value="TWU41189.1"/>
    <property type="molecule type" value="Genomic_DNA"/>
</dbReference>
<dbReference type="Gene3D" id="3.40.50.150">
    <property type="entry name" value="Vaccinia Virus protein VP39"/>
    <property type="match status" value="1"/>
</dbReference>
<dbReference type="AlphaFoldDB" id="A0A5C6E216"/>
<dbReference type="RefSeq" id="WP_146600051.1">
    <property type="nucleotide sequence ID" value="NZ_SJPY01000004.1"/>
</dbReference>
<evidence type="ECO:0000313" key="3">
    <source>
        <dbReference type="EMBL" id="TWU41189.1"/>
    </source>
</evidence>
<protein>
    <submittedName>
        <fullName evidence="3">dTDP-3-amino-3,4, 6-trideoxy-alpha-D-glucopyranose</fullName>
        <ecNumber evidence="3">2.1.1.234</ecNumber>
    </submittedName>
</protein>
<dbReference type="InterPro" id="IPR029063">
    <property type="entry name" value="SAM-dependent_MTases_sf"/>
</dbReference>
<dbReference type="Proteomes" id="UP000315471">
    <property type="component" value="Unassembled WGS sequence"/>
</dbReference>
<proteinExistence type="predicted"/>
<accession>A0A5C6E216</accession>
<feature type="domain" description="Methyltransferase" evidence="2">
    <location>
        <begin position="42"/>
        <end position="140"/>
    </location>
</feature>
<dbReference type="PANTHER" id="PTHR43861">
    <property type="entry name" value="TRANS-ACONITATE 2-METHYLTRANSFERASE-RELATED"/>
    <property type="match status" value="1"/>
</dbReference>
<dbReference type="InterPro" id="IPR041698">
    <property type="entry name" value="Methyltransf_25"/>
</dbReference>